<proteinExistence type="predicted"/>
<accession>X1DG62</accession>
<evidence type="ECO:0000313" key="1">
    <source>
        <dbReference type="EMBL" id="GAH19851.1"/>
    </source>
</evidence>
<reference evidence="1" key="1">
    <citation type="journal article" date="2014" name="Front. Microbiol.">
        <title>High frequency of phylogenetically diverse reductive dehalogenase-homologous genes in deep subseafloor sedimentary metagenomes.</title>
        <authorList>
            <person name="Kawai M."/>
            <person name="Futagami T."/>
            <person name="Toyoda A."/>
            <person name="Takaki Y."/>
            <person name="Nishi S."/>
            <person name="Hori S."/>
            <person name="Arai W."/>
            <person name="Tsubouchi T."/>
            <person name="Morono Y."/>
            <person name="Uchiyama I."/>
            <person name="Ito T."/>
            <person name="Fujiyama A."/>
            <person name="Inagaki F."/>
            <person name="Takami H."/>
        </authorList>
    </citation>
    <scope>NUCLEOTIDE SEQUENCE</scope>
    <source>
        <strain evidence="1">Expedition CK06-06</strain>
    </source>
</reference>
<protein>
    <submittedName>
        <fullName evidence="1">Uncharacterized protein</fullName>
    </submittedName>
</protein>
<dbReference type="AlphaFoldDB" id="X1DG62"/>
<gene>
    <name evidence="1" type="ORF">S03H2_06766</name>
</gene>
<comment type="caution">
    <text evidence="1">The sequence shown here is derived from an EMBL/GenBank/DDBJ whole genome shotgun (WGS) entry which is preliminary data.</text>
</comment>
<sequence length="49" mass="5904">MRDSSSRSRSIVMHLGKDFWWVIRLIEFFVKFLTAWSKEENEDTPKGEI</sequence>
<dbReference type="EMBL" id="BARU01003015">
    <property type="protein sequence ID" value="GAH19851.1"/>
    <property type="molecule type" value="Genomic_DNA"/>
</dbReference>
<name>X1DG62_9ZZZZ</name>
<organism evidence="1">
    <name type="scientific">marine sediment metagenome</name>
    <dbReference type="NCBI Taxonomy" id="412755"/>
    <lineage>
        <taxon>unclassified sequences</taxon>
        <taxon>metagenomes</taxon>
        <taxon>ecological metagenomes</taxon>
    </lineage>
</organism>